<dbReference type="NCBIfam" id="TIGR00732">
    <property type="entry name" value="dprA"/>
    <property type="match status" value="1"/>
</dbReference>
<keyword evidence="4" id="KW-1185">Reference proteome</keyword>
<dbReference type="Proteomes" id="UP000182321">
    <property type="component" value="Unassembled WGS sequence"/>
</dbReference>
<feature type="domain" description="Smf/DprA SLOG" evidence="2">
    <location>
        <begin position="79"/>
        <end position="286"/>
    </location>
</feature>
<evidence type="ECO:0000256" key="1">
    <source>
        <dbReference type="ARBA" id="ARBA00006525"/>
    </source>
</evidence>
<dbReference type="PANTHER" id="PTHR43022">
    <property type="entry name" value="PROTEIN SMF"/>
    <property type="match status" value="1"/>
</dbReference>
<protein>
    <submittedName>
        <fullName evidence="3">DNA processing protein</fullName>
    </submittedName>
</protein>
<organism evidence="3 4">
    <name type="scientific">Pseudobutyrivibrio ruminis</name>
    <dbReference type="NCBI Taxonomy" id="46206"/>
    <lineage>
        <taxon>Bacteria</taxon>
        <taxon>Bacillati</taxon>
        <taxon>Bacillota</taxon>
        <taxon>Clostridia</taxon>
        <taxon>Lachnospirales</taxon>
        <taxon>Lachnospiraceae</taxon>
        <taxon>Pseudobutyrivibrio</taxon>
    </lineage>
</organism>
<evidence type="ECO:0000313" key="4">
    <source>
        <dbReference type="Proteomes" id="UP000182321"/>
    </source>
</evidence>
<comment type="similarity">
    <text evidence="1">Belongs to the DprA/Smf family.</text>
</comment>
<reference evidence="4" key="1">
    <citation type="submission" date="2016-10" db="EMBL/GenBank/DDBJ databases">
        <authorList>
            <person name="Varghese N."/>
        </authorList>
    </citation>
    <scope>NUCLEOTIDE SEQUENCE [LARGE SCALE GENOMIC DNA]</scope>
    <source>
        <strain evidence="4">ACV-9</strain>
    </source>
</reference>
<dbReference type="AlphaFoldDB" id="A0A1H7I9W7"/>
<dbReference type="EMBL" id="FNZX01000007">
    <property type="protein sequence ID" value="SEK59363.1"/>
    <property type="molecule type" value="Genomic_DNA"/>
</dbReference>
<dbReference type="PANTHER" id="PTHR43022:SF1">
    <property type="entry name" value="PROTEIN SMF"/>
    <property type="match status" value="1"/>
</dbReference>
<evidence type="ECO:0000259" key="2">
    <source>
        <dbReference type="Pfam" id="PF02481"/>
    </source>
</evidence>
<gene>
    <name evidence="3" type="ORF">SAMN02910377_01271</name>
</gene>
<dbReference type="InterPro" id="IPR057666">
    <property type="entry name" value="DrpA_SLOG"/>
</dbReference>
<dbReference type="SUPFAM" id="SSF102405">
    <property type="entry name" value="MCP/YpsA-like"/>
    <property type="match status" value="1"/>
</dbReference>
<sequence length="365" mass="41091">MDKHLYQYWFMRNEDITYSKKHKLIDYFYDSYNIYFATKKDLVDSGLVDNKTADVFINNRAKFDLSKEYEEFSHSPFSFVTMEDETYPDKLRNIYDKPYGLYYVGKMPSFERAISIVGARQCSAYGKRLALQIGEKLGQNGYTVISGMARGIDAYGHKGCIDAGGKTIAVLGSGCDVIYPTTNRLLYEEIVSSGGAIISEYQMGTSPVAMNFPRRNRIVSALSDIVVVIEAREKSGSLITADFALEQGKDIFVTPGRIGDSLSAGTNKLIAQGAGIIYDTDQFITDITNFYGLNPKTINTKKKPKIILSEEQKRVYKLFDDYPKSISTVIEESGMDYLNLLSIVLSLERLELLSEVFKNNYVKTA</sequence>
<accession>A0A1H7I9W7</accession>
<dbReference type="GO" id="GO:0009294">
    <property type="term" value="P:DNA-mediated transformation"/>
    <property type="evidence" value="ECO:0007669"/>
    <property type="project" value="InterPro"/>
</dbReference>
<name>A0A1H7I9W7_9FIRM</name>
<dbReference type="Pfam" id="PF02481">
    <property type="entry name" value="DNA_processg_A"/>
    <property type="match status" value="1"/>
</dbReference>
<dbReference type="InterPro" id="IPR003488">
    <property type="entry name" value="DprA"/>
</dbReference>
<evidence type="ECO:0000313" key="3">
    <source>
        <dbReference type="EMBL" id="SEK59363.1"/>
    </source>
</evidence>
<dbReference type="Gene3D" id="3.40.50.450">
    <property type="match status" value="1"/>
</dbReference>
<proteinExistence type="inferred from homology"/>
<dbReference type="RefSeq" id="WP_074790359.1">
    <property type="nucleotide sequence ID" value="NZ_FNZX01000007.1"/>
</dbReference>